<evidence type="ECO:0000313" key="3">
    <source>
        <dbReference type="EMBL" id="CUQ65527.1"/>
    </source>
</evidence>
<dbReference type="STRING" id="1715989.NITINOP_0551"/>
<dbReference type="OrthoDB" id="9780269at2"/>
<keyword evidence="4" id="KW-1185">Reference proteome</keyword>
<reference evidence="4" key="1">
    <citation type="submission" date="2015-09" db="EMBL/GenBank/DDBJ databases">
        <authorList>
            <person name="Daims H."/>
        </authorList>
    </citation>
    <scope>NUCLEOTIDE SEQUENCE [LARGE SCALE GENOMIC DNA]</scope>
</reference>
<protein>
    <recommendedName>
        <fullName evidence="2">Dienelactone hydrolase domain-containing protein</fullName>
    </recommendedName>
</protein>
<dbReference type="InterPro" id="IPR002925">
    <property type="entry name" value="Dienelactn_hydro"/>
</dbReference>
<dbReference type="KEGG" id="nio:NITINOP_0551"/>
<feature type="domain" description="Dienelactone hydrolase" evidence="2">
    <location>
        <begin position="50"/>
        <end position="197"/>
    </location>
</feature>
<dbReference type="PANTHER" id="PTHR22946">
    <property type="entry name" value="DIENELACTONE HYDROLASE DOMAIN-CONTAINING PROTEIN-RELATED"/>
    <property type="match status" value="1"/>
</dbReference>
<keyword evidence="1" id="KW-0378">Hydrolase</keyword>
<dbReference type="Proteomes" id="UP000066284">
    <property type="component" value="Chromosome 1"/>
</dbReference>
<evidence type="ECO:0000313" key="4">
    <source>
        <dbReference type="Proteomes" id="UP000066284"/>
    </source>
</evidence>
<dbReference type="Gene3D" id="3.40.50.1820">
    <property type="entry name" value="alpha/beta hydrolase"/>
    <property type="match status" value="1"/>
</dbReference>
<proteinExistence type="predicted"/>
<dbReference type="EMBL" id="LN885086">
    <property type="protein sequence ID" value="CUQ65527.1"/>
    <property type="molecule type" value="Genomic_DNA"/>
</dbReference>
<name>A0A0S4KMD8_9BACT</name>
<dbReference type="GO" id="GO:0052689">
    <property type="term" value="F:carboxylic ester hydrolase activity"/>
    <property type="evidence" value="ECO:0007669"/>
    <property type="project" value="UniProtKB-ARBA"/>
</dbReference>
<dbReference type="InterPro" id="IPR029058">
    <property type="entry name" value="AB_hydrolase_fold"/>
</dbReference>
<evidence type="ECO:0000259" key="2">
    <source>
        <dbReference type="Pfam" id="PF01738"/>
    </source>
</evidence>
<organism evidence="3 4">
    <name type="scientific">Candidatus Nitrospira inopinata</name>
    <dbReference type="NCBI Taxonomy" id="1715989"/>
    <lineage>
        <taxon>Bacteria</taxon>
        <taxon>Pseudomonadati</taxon>
        <taxon>Nitrospirota</taxon>
        <taxon>Nitrospiria</taxon>
        <taxon>Nitrospirales</taxon>
        <taxon>Nitrospiraceae</taxon>
        <taxon>Nitrospira</taxon>
    </lineage>
</organism>
<sequence length="217" mass="23424">MAATSEHHVSIAQGSVVLEGLLGLPVGSQGAVIFAHGSGSGRFSPRNNFVARHLQQQGLATLLLDLLTEEEASDRRKVFDIDLLADRLLLAKTWLESDRRTSHLRIGYFGASTGAGAALQAAAREPSNIHAVVSRGGRPDLAEPYLSRVTAPTLLIVGGHDFPVIEMNRAAYELLTCEKKLVIIPGATHLFEEPGTLEQVAEQAGSWFFRHLHSSSQ</sequence>
<gene>
    <name evidence="3" type="ORF">NITINOP_0551</name>
</gene>
<accession>A0A0S4KMD8</accession>
<dbReference type="Pfam" id="PF01738">
    <property type="entry name" value="DLH"/>
    <property type="match status" value="1"/>
</dbReference>
<dbReference type="SUPFAM" id="SSF53474">
    <property type="entry name" value="alpha/beta-Hydrolases"/>
    <property type="match status" value="1"/>
</dbReference>
<dbReference type="PANTHER" id="PTHR22946:SF9">
    <property type="entry name" value="POLYKETIDE TRANSFERASE AF380"/>
    <property type="match status" value="1"/>
</dbReference>
<dbReference type="InterPro" id="IPR050261">
    <property type="entry name" value="FrsA_esterase"/>
</dbReference>
<evidence type="ECO:0000256" key="1">
    <source>
        <dbReference type="ARBA" id="ARBA00022801"/>
    </source>
</evidence>
<dbReference type="RefSeq" id="WP_062482927.1">
    <property type="nucleotide sequence ID" value="NZ_LN885086.1"/>
</dbReference>
<dbReference type="AlphaFoldDB" id="A0A0S4KMD8"/>